<dbReference type="Pfam" id="PF01475">
    <property type="entry name" value="FUR"/>
    <property type="match status" value="1"/>
</dbReference>
<proteinExistence type="inferred from homology"/>
<evidence type="ECO:0000256" key="2">
    <source>
        <dbReference type="ARBA" id="ARBA00022491"/>
    </source>
</evidence>
<evidence type="ECO:0000313" key="8">
    <source>
        <dbReference type="EMBL" id="RHA52357.1"/>
    </source>
</evidence>
<sequence>MVKGGITVAGKYKTKQQSAIKECLEMHKDGYVTVMDIENYLKENDCQVGLTTIYRHLEKMEKDGIVTKFSVEGQPGACFQYIEQGENQDCFYIKCEECGEVTKMECHHLAELYSHVNADHHFSINPKKTIFYGKCEKCGKCEEKNK</sequence>
<comment type="cofactor">
    <cofactor evidence="7">
        <name>Zn(2+)</name>
        <dbReference type="ChEBI" id="CHEBI:29105"/>
    </cofactor>
    <text evidence="7">Binds 1 zinc ion per subunit.</text>
</comment>
<evidence type="ECO:0000256" key="7">
    <source>
        <dbReference type="PIRSR" id="PIRSR602481-1"/>
    </source>
</evidence>
<name>A0A413RVG1_9FIRM</name>
<dbReference type="GO" id="GO:0008270">
    <property type="term" value="F:zinc ion binding"/>
    <property type="evidence" value="ECO:0007669"/>
    <property type="project" value="TreeGrafter"/>
</dbReference>
<dbReference type="SUPFAM" id="SSF46785">
    <property type="entry name" value="Winged helix' DNA-binding domain"/>
    <property type="match status" value="1"/>
</dbReference>
<feature type="binding site" evidence="7">
    <location>
        <position position="95"/>
    </location>
    <ligand>
        <name>Zn(2+)</name>
        <dbReference type="ChEBI" id="CHEBI:29105"/>
    </ligand>
</feature>
<organism evidence="8 10">
    <name type="scientific">Eubacterium ventriosum</name>
    <dbReference type="NCBI Taxonomy" id="39496"/>
    <lineage>
        <taxon>Bacteria</taxon>
        <taxon>Bacillati</taxon>
        <taxon>Bacillota</taxon>
        <taxon>Clostridia</taxon>
        <taxon>Eubacteriales</taxon>
        <taxon>Eubacteriaceae</taxon>
        <taxon>Eubacterium</taxon>
    </lineage>
</organism>
<dbReference type="GO" id="GO:0045892">
    <property type="term" value="P:negative regulation of DNA-templated transcription"/>
    <property type="evidence" value="ECO:0007669"/>
    <property type="project" value="TreeGrafter"/>
</dbReference>
<dbReference type="InterPro" id="IPR002481">
    <property type="entry name" value="FUR"/>
</dbReference>
<evidence type="ECO:0000313" key="11">
    <source>
        <dbReference type="Proteomes" id="UP000286186"/>
    </source>
</evidence>
<dbReference type="Proteomes" id="UP000286186">
    <property type="component" value="Unassembled WGS sequence"/>
</dbReference>
<keyword evidence="4" id="KW-0805">Transcription regulation</keyword>
<dbReference type="AlphaFoldDB" id="A0A413RVG1"/>
<dbReference type="Gene3D" id="1.10.10.10">
    <property type="entry name" value="Winged helix-like DNA-binding domain superfamily/Winged helix DNA-binding domain"/>
    <property type="match status" value="1"/>
</dbReference>
<evidence type="ECO:0000256" key="6">
    <source>
        <dbReference type="ARBA" id="ARBA00023163"/>
    </source>
</evidence>
<dbReference type="GO" id="GO:1900376">
    <property type="term" value="P:regulation of secondary metabolite biosynthetic process"/>
    <property type="evidence" value="ECO:0007669"/>
    <property type="project" value="TreeGrafter"/>
</dbReference>
<dbReference type="InterPro" id="IPR043135">
    <property type="entry name" value="Fur_C"/>
</dbReference>
<comment type="caution">
    <text evidence="8">The sequence shown here is derived from an EMBL/GenBank/DDBJ whole genome shotgun (WGS) entry which is preliminary data.</text>
</comment>
<evidence type="ECO:0000313" key="9">
    <source>
        <dbReference type="EMBL" id="RHF86995.1"/>
    </source>
</evidence>
<dbReference type="GO" id="GO:0000976">
    <property type="term" value="F:transcription cis-regulatory region binding"/>
    <property type="evidence" value="ECO:0007669"/>
    <property type="project" value="TreeGrafter"/>
</dbReference>
<evidence type="ECO:0000313" key="10">
    <source>
        <dbReference type="Proteomes" id="UP000284598"/>
    </source>
</evidence>
<evidence type="ECO:0000256" key="3">
    <source>
        <dbReference type="ARBA" id="ARBA00022833"/>
    </source>
</evidence>
<dbReference type="Gene3D" id="3.30.1490.190">
    <property type="match status" value="1"/>
</dbReference>
<comment type="similarity">
    <text evidence="1">Belongs to the Fur family.</text>
</comment>
<keyword evidence="5" id="KW-0238">DNA-binding</keyword>
<dbReference type="PANTHER" id="PTHR33202">
    <property type="entry name" value="ZINC UPTAKE REGULATION PROTEIN"/>
    <property type="match status" value="1"/>
</dbReference>
<accession>A0A413RVG1</accession>
<dbReference type="PANTHER" id="PTHR33202:SF7">
    <property type="entry name" value="FERRIC UPTAKE REGULATION PROTEIN"/>
    <property type="match status" value="1"/>
</dbReference>
<dbReference type="GO" id="GO:0003700">
    <property type="term" value="F:DNA-binding transcription factor activity"/>
    <property type="evidence" value="ECO:0007669"/>
    <property type="project" value="InterPro"/>
</dbReference>
<gene>
    <name evidence="9" type="ORF">DW652_10885</name>
    <name evidence="8" type="ORF">DW929_11375</name>
</gene>
<protein>
    <submittedName>
        <fullName evidence="8">Transcriptional repressor</fullName>
    </submittedName>
</protein>
<evidence type="ECO:0000256" key="5">
    <source>
        <dbReference type="ARBA" id="ARBA00023125"/>
    </source>
</evidence>
<keyword evidence="6" id="KW-0804">Transcription</keyword>
<dbReference type="EMBL" id="QSFO01000016">
    <property type="protein sequence ID" value="RHA52357.1"/>
    <property type="molecule type" value="Genomic_DNA"/>
</dbReference>
<evidence type="ECO:0000256" key="1">
    <source>
        <dbReference type="ARBA" id="ARBA00007957"/>
    </source>
</evidence>
<keyword evidence="2" id="KW-0678">Repressor</keyword>
<dbReference type="Proteomes" id="UP000284598">
    <property type="component" value="Unassembled WGS sequence"/>
</dbReference>
<feature type="binding site" evidence="7">
    <location>
        <position position="138"/>
    </location>
    <ligand>
        <name>Zn(2+)</name>
        <dbReference type="ChEBI" id="CHEBI:29105"/>
    </ligand>
</feature>
<dbReference type="InterPro" id="IPR036388">
    <property type="entry name" value="WH-like_DNA-bd_sf"/>
</dbReference>
<reference evidence="10 11" key="1">
    <citation type="submission" date="2018-08" db="EMBL/GenBank/DDBJ databases">
        <title>A genome reference for cultivated species of the human gut microbiota.</title>
        <authorList>
            <person name="Zou Y."/>
            <person name="Xue W."/>
            <person name="Luo G."/>
        </authorList>
    </citation>
    <scope>NUCLEOTIDE SEQUENCE [LARGE SCALE GENOMIC DNA]</scope>
    <source>
        <strain evidence="9 11">AM23-22</strain>
        <strain evidence="8 10">AM43-2</strain>
    </source>
</reference>
<dbReference type="EMBL" id="QRHR01000014">
    <property type="protein sequence ID" value="RHF86995.1"/>
    <property type="molecule type" value="Genomic_DNA"/>
</dbReference>
<keyword evidence="3 7" id="KW-0862">Zinc</keyword>
<feature type="binding site" evidence="7">
    <location>
        <position position="135"/>
    </location>
    <ligand>
        <name>Zn(2+)</name>
        <dbReference type="ChEBI" id="CHEBI:29105"/>
    </ligand>
</feature>
<feature type="binding site" evidence="7">
    <location>
        <position position="98"/>
    </location>
    <ligand>
        <name>Zn(2+)</name>
        <dbReference type="ChEBI" id="CHEBI:29105"/>
    </ligand>
</feature>
<dbReference type="InterPro" id="IPR036390">
    <property type="entry name" value="WH_DNA-bd_sf"/>
</dbReference>
<evidence type="ECO:0000256" key="4">
    <source>
        <dbReference type="ARBA" id="ARBA00023015"/>
    </source>
</evidence>
<keyword evidence="7" id="KW-0479">Metal-binding</keyword>